<reference evidence="3" key="1">
    <citation type="submission" date="2016-10" db="EMBL/GenBank/DDBJ databases">
        <authorList>
            <person name="Varghese N."/>
            <person name="Submissions S."/>
        </authorList>
    </citation>
    <scope>NUCLEOTIDE SEQUENCE [LARGE SCALE GENOMIC DNA]</scope>
    <source>
        <strain evidence="3">DSM 25329</strain>
    </source>
</reference>
<sequence length="327" mass="36067">MRKPAVLLWLVTAGMLPACNNDPQEISNNIPFKSKLSEYALFEGEPSGLRPAGNVVEVHIGSSLFTDYAEKQRLLKIPRSTRLLIAGNGLPVFPEGALIAKTFYYSKSANGGRQIIETRLLHYSGGKWNLATYRWNAAQTDAELLTNGAAVPVDFEDLSGKRRHLTYRIPSQKDCGTCHRSGDRLVPLGPSARNLNIDVQVEGKRINQLTYLINRGVIAHSDVSKIASLPDYKDASHALAPRARAYLEMNCAHCHNETGTAANTSLNLSYTTPFDKTGIAYNKENIVIRMSTMGEYHMPKIGTTTPDDEGVRLIKDYIKSLGSAHRP</sequence>
<dbReference type="Gene3D" id="1.10.760.10">
    <property type="entry name" value="Cytochrome c-like domain"/>
    <property type="match status" value="1"/>
</dbReference>
<feature type="signal peptide" evidence="1">
    <location>
        <begin position="1"/>
        <end position="18"/>
    </location>
</feature>
<evidence type="ECO:0000313" key="2">
    <source>
        <dbReference type="EMBL" id="SDE43368.1"/>
    </source>
</evidence>
<protein>
    <submittedName>
        <fullName evidence="2">Uncharacterized protein</fullName>
    </submittedName>
</protein>
<keyword evidence="3" id="KW-1185">Reference proteome</keyword>
<evidence type="ECO:0000256" key="1">
    <source>
        <dbReference type="SAM" id="SignalP"/>
    </source>
</evidence>
<keyword evidence="1" id="KW-0732">Signal</keyword>
<name>A0A1G7CVL4_9BACT</name>
<dbReference type="AlphaFoldDB" id="A0A1G7CVL4"/>
<dbReference type="OrthoDB" id="338827at2"/>
<dbReference type="GO" id="GO:0009055">
    <property type="term" value="F:electron transfer activity"/>
    <property type="evidence" value="ECO:0007669"/>
    <property type="project" value="InterPro"/>
</dbReference>
<dbReference type="RefSeq" id="WP_143016818.1">
    <property type="nucleotide sequence ID" value="NZ_FNAN01000005.1"/>
</dbReference>
<accession>A0A1G7CVL4</accession>
<proteinExistence type="predicted"/>
<dbReference type="EMBL" id="FNAN01000005">
    <property type="protein sequence ID" value="SDE43368.1"/>
    <property type="molecule type" value="Genomic_DNA"/>
</dbReference>
<dbReference type="STRING" id="659014.SAMN04487996_10534"/>
<dbReference type="SUPFAM" id="SSF46626">
    <property type="entry name" value="Cytochrome c"/>
    <property type="match status" value="1"/>
</dbReference>
<dbReference type="InterPro" id="IPR036909">
    <property type="entry name" value="Cyt_c-like_dom_sf"/>
</dbReference>
<dbReference type="GO" id="GO:0020037">
    <property type="term" value="F:heme binding"/>
    <property type="evidence" value="ECO:0007669"/>
    <property type="project" value="InterPro"/>
</dbReference>
<organism evidence="2 3">
    <name type="scientific">Dyadobacter soli</name>
    <dbReference type="NCBI Taxonomy" id="659014"/>
    <lineage>
        <taxon>Bacteria</taxon>
        <taxon>Pseudomonadati</taxon>
        <taxon>Bacteroidota</taxon>
        <taxon>Cytophagia</taxon>
        <taxon>Cytophagales</taxon>
        <taxon>Spirosomataceae</taxon>
        <taxon>Dyadobacter</taxon>
    </lineage>
</organism>
<dbReference type="Proteomes" id="UP000198748">
    <property type="component" value="Unassembled WGS sequence"/>
</dbReference>
<gene>
    <name evidence="2" type="ORF">SAMN04487996_10534</name>
</gene>
<evidence type="ECO:0000313" key="3">
    <source>
        <dbReference type="Proteomes" id="UP000198748"/>
    </source>
</evidence>
<feature type="chain" id="PRO_5011718248" evidence="1">
    <location>
        <begin position="19"/>
        <end position="327"/>
    </location>
</feature>